<sequence>MTTQQTHVLVTGGAGYIGSVLCKQLLDRGHRVTVLDNFLYRQNSLLDCCPFDTFRVVRGDCRDERIVTDLLHDADVIIPLAALVGAPLCNRDRVGAYTINFEAVQMLTKLASQQQQIIFPVTNSGYGIGQPGVPCTEDSPLRPISLYGETKVKAERVVLDRGNAITLRLATVFGASPRMRMDLLVNDFVWRAVHDRAVVVFEGHCKRNYIHIRDVVKAFLHSMDHFESMKNRAYNVGLDDANLSKVELCGEIQRHIPQFVFFEAPIGEDPDKRDYIVSNERILSTGFTPDWSLERGILELSKCYTIVTGTGYGNV</sequence>
<evidence type="ECO:0000313" key="2">
    <source>
        <dbReference type="EMBL" id="SPP65166.1"/>
    </source>
</evidence>
<accession>A0A330L857</accession>
<dbReference type="GO" id="GO:0003978">
    <property type="term" value="F:UDP-glucose 4-epimerase activity"/>
    <property type="evidence" value="ECO:0007669"/>
    <property type="project" value="UniProtKB-EC"/>
</dbReference>
<dbReference type="Gene3D" id="3.40.50.720">
    <property type="entry name" value="NAD(P)-binding Rossmann-like Domain"/>
    <property type="match status" value="1"/>
</dbReference>
<dbReference type="InterPro" id="IPR050177">
    <property type="entry name" value="Lipid_A_modif_metabolic_enz"/>
</dbReference>
<reference evidence="3" key="1">
    <citation type="submission" date="2018-04" db="EMBL/GenBank/DDBJ databases">
        <authorList>
            <person name="Lucker S."/>
            <person name="Sakoula D."/>
        </authorList>
    </citation>
    <scope>NUCLEOTIDE SEQUENCE [LARGE SCALE GENOMIC DNA]</scope>
</reference>
<protein>
    <submittedName>
        <fullName evidence="2">Putative UDP-glucose 4-epimerase</fullName>
        <ecNumber evidence="2">5.1.3.2</ecNumber>
    </submittedName>
</protein>
<dbReference type="Proteomes" id="UP000248168">
    <property type="component" value="Unassembled WGS sequence"/>
</dbReference>
<keyword evidence="2" id="KW-0413">Isomerase</keyword>
<dbReference type="InterPro" id="IPR001509">
    <property type="entry name" value="Epimerase_deHydtase"/>
</dbReference>
<dbReference type="Pfam" id="PF01370">
    <property type="entry name" value="Epimerase"/>
    <property type="match status" value="1"/>
</dbReference>
<proteinExistence type="predicted"/>
<dbReference type="OrthoDB" id="9795501at2"/>
<organism evidence="2 3">
    <name type="scientific">Nitrospira lenta</name>
    <dbReference type="NCBI Taxonomy" id="1436998"/>
    <lineage>
        <taxon>Bacteria</taxon>
        <taxon>Pseudomonadati</taxon>
        <taxon>Nitrospirota</taxon>
        <taxon>Nitrospiria</taxon>
        <taxon>Nitrospirales</taxon>
        <taxon>Nitrospiraceae</taxon>
        <taxon>Nitrospira</taxon>
    </lineage>
</organism>
<dbReference type="InParanoid" id="A0A330L857"/>
<dbReference type="EMBL" id="OUNR01000016">
    <property type="protein sequence ID" value="SPP65166.1"/>
    <property type="molecule type" value="Genomic_DNA"/>
</dbReference>
<dbReference type="RefSeq" id="WP_121989490.1">
    <property type="nucleotide sequence ID" value="NZ_OUNR01000016.1"/>
</dbReference>
<dbReference type="InterPro" id="IPR036291">
    <property type="entry name" value="NAD(P)-bd_dom_sf"/>
</dbReference>
<name>A0A330L857_9BACT</name>
<keyword evidence="3" id="KW-1185">Reference proteome</keyword>
<evidence type="ECO:0000259" key="1">
    <source>
        <dbReference type="Pfam" id="PF01370"/>
    </source>
</evidence>
<dbReference type="CDD" id="cd08946">
    <property type="entry name" value="SDR_e"/>
    <property type="match status" value="1"/>
</dbReference>
<dbReference type="PANTHER" id="PTHR43245:SF23">
    <property type="entry name" value="NAD(P)-BINDING DOMAIN-CONTAINING PROTEIN"/>
    <property type="match status" value="1"/>
</dbReference>
<dbReference type="SUPFAM" id="SSF51735">
    <property type="entry name" value="NAD(P)-binding Rossmann-fold domains"/>
    <property type="match status" value="1"/>
</dbReference>
<dbReference type="PANTHER" id="PTHR43245">
    <property type="entry name" value="BIFUNCTIONAL POLYMYXIN RESISTANCE PROTEIN ARNA"/>
    <property type="match status" value="1"/>
</dbReference>
<gene>
    <name evidence="2" type="ORF">NITLEN_30080</name>
</gene>
<feature type="domain" description="NAD-dependent epimerase/dehydratase" evidence="1">
    <location>
        <begin position="8"/>
        <end position="237"/>
    </location>
</feature>
<dbReference type="EC" id="5.1.3.2" evidence="2"/>
<dbReference type="AlphaFoldDB" id="A0A330L857"/>
<evidence type="ECO:0000313" key="3">
    <source>
        <dbReference type="Proteomes" id="UP000248168"/>
    </source>
</evidence>